<evidence type="ECO:0000256" key="3">
    <source>
        <dbReference type="ARBA" id="ARBA00022692"/>
    </source>
</evidence>
<evidence type="ECO:0000313" key="13">
    <source>
        <dbReference type="EMBL" id="MFD2548075.1"/>
    </source>
</evidence>
<dbReference type="InterPro" id="IPR003780">
    <property type="entry name" value="COX15/CtaA_fam"/>
</dbReference>
<evidence type="ECO:0000256" key="12">
    <source>
        <dbReference type="SAM" id="Phobius"/>
    </source>
</evidence>
<evidence type="ECO:0000256" key="7">
    <source>
        <dbReference type="ARBA" id="ARBA00023004"/>
    </source>
</evidence>
<evidence type="ECO:0000256" key="4">
    <source>
        <dbReference type="ARBA" id="ARBA00022723"/>
    </source>
</evidence>
<dbReference type="InterPro" id="IPR050450">
    <property type="entry name" value="COX15/CtaA_HemeA_synthase"/>
</dbReference>
<comment type="subcellular location">
    <subcellularLocation>
        <location evidence="1">Membrane</location>
        <topology evidence="1">Multi-pass membrane protein</topology>
    </subcellularLocation>
</comment>
<proteinExistence type="predicted"/>
<evidence type="ECO:0000256" key="6">
    <source>
        <dbReference type="ARBA" id="ARBA00023002"/>
    </source>
</evidence>
<feature type="transmembrane region" description="Helical" evidence="12">
    <location>
        <begin position="292"/>
        <end position="312"/>
    </location>
</feature>
<evidence type="ECO:0000256" key="2">
    <source>
        <dbReference type="ARBA" id="ARBA00022475"/>
    </source>
</evidence>
<sequence>MYPRAEKRFIRTNRLTIIVLFLVIAAGGIVRSTGSGMGCPDWPKCFNRIVPPTHVSQLPTGYEQHYVEGRAKKNQRFARIVEFFGYPEMADQIRHDKSILQHEEFNAAKTWTEYINRLVGVAAGFCLLFSAVFSLTYLKTKPSIVGWSVLNVFAVAVQAWLGSIVVSTNLMPWIITVHMLLALFIVAISIYTFYSATTLRNKSILVNQRFVFLKLLAFFALLLTVVQVVFGTEVRELIDHLNDQGVARQDWIARVGSPYIVHRTLAYISLGLTVLLFFLVKNKFSSLTLQSKYAWIILLLVGIQMMSGIILARFNVPAAAQTTHLVVASLFFGAQYYLMLLMTKLKR</sequence>
<organism evidence="13 14">
    <name type="scientific">Sphingobacterium suaedae</name>
    <dbReference type="NCBI Taxonomy" id="1686402"/>
    <lineage>
        <taxon>Bacteria</taxon>
        <taxon>Pseudomonadati</taxon>
        <taxon>Bacteroidota</taxon>
        <taxon>Sphingobacteriia</taxon>
        <taxon>Sphingobacteriales</taxon>
        <taxon>Sphingobacteriaceae</taxon>
        <taxon>Sphingobacterium</taxon>
    </lineage>
</organism>
<evidence type="ECO:0000256" key="1">
    <source>
        <dbReference type="ARBA" id="ARBA00004141"/>
    </source>
</evidence>
<keyword evidence="5 12" id="KW-1133">Transmembrane helix</keyword>
<comment type="caution">
    <text evidence="13">The sequence shown here is derived from an EMBL/GenBank/DDBJ whole genome shotgun (WGS) entry which is preliminary data.</text>
</comment>
<reference evidence="14" key="1">
    <citation type="journal article" date="2019" name="Int. J. Syst. Evol. Microbiol.">
        <title>The Global Catalogue of Microorganisms (GCM) 10K type strain sequencing project: providing services to taxonomists for standard genome sequencing and annotation.</title>
        <authorList>
            <consortium name="The Broad Institute Genomics Platform"/>
            <consortium name="The Broad Institute Genome Sequencing Center for Infectious Disease"/>
            <person name="Wu L."/>
            <person name="Ma J."/>
        </authorList>
    </citation>
    <scope>NUCLEOTIDE SEQUENCE [LARGE SCALE GENOMIC DNA]</scope>
    <source>
        <strain evidence="14">KCTC 42662</strain>
    </source>
</reference>
<keyword evidence="3 12" id="KW-0812">Transmembrane</keyword>
<evidence type="ECO:0000256" key="5">
    <source>
        <dbReference type="ARBA" id="ARBA00022989"/>
    </source>
</evidence>
<keyword evidence="2" id="KW-1003">Cell membrane</keyword>
<evidence type="ECO:0000256" key="11">
    <source>
        <dbReference type="ARBA" id="ARBA00023444"/>
    </source>
</evidence>
<keyword evidence="14" id="KW-1185">Reference proteome</keyword>
<protein>
    <submittedName>
        <fullName evidence="13">Heme A synthase</fullName>
    </submittedName>
</protein>
<keyword evidence="8" id="KW-0350">Heme biosynthesis</keyword>
<keyword evidence="4" id="KW-0479">Metal-binding</keyword>
<keyword evidence="7" id="KW-0408">Iron</keyword>
<evidence type="ECO:0000256" key="9">
    <source>
        <dbReference type="ARBA" id="ARBA00023136"/>
    </source>
</evidence>
<dbReference type="EMBL" id="JBHULR010000004">
    <property type="protein sequence ID" value="MFD2548075.1"/>
    <property type="molecule type" value="Genomic_DNA"/>
</dbReference>
<evidence type="ECO:0000256" key="10">
    <source>
        <dbReference type="ARBA" id="ARBA00023157"/>
    </source>
</evidence>
<dbReference type="Proteomes" id="UP001597545">
    <property type="component" value="Unassembled WGS sequence"/>
</dbReference>
<feature type="transmembrane region" description="Helical" evidence="12">
    <location>
        <begin position="118"/>
        <end position="138"/>
    </location>
</feature>
<feature type="transmembrane region" description="Helical" evidence="12">
    <location>
        <begin position="211"/>
        <end position="230"/>
    </location>
</feature>
<feature type="transmembrane region" description="Helical" evidence="12">
    <location>
        <begin position="12"/>
        <end position="30"/>
    </location>
</feature>
<feature type="transmembrane region" description="Helical" evidence="12">
    <location>
        <begin position="260"/>
        <end position="280"/>
    </location>
</feature>
<comment type="pathway">
    <text evidence="11">Porphyrin-containing compound metabolism.</text>
</comment>
<name>A0ABW5KJM5_9SPHI</name>
<dbReference type="Pfam" id="PF02628">
    <property type="entry name" value="COX15-CtaA"/>
    <property type="match status" value="1"/>
</dbReference>
<feature type="transmembrane region" description="Helical" evidence="12">
    <location>
        <begin position="145"/>
        <end position="167"/>
    </location>
</feature>
<accession>A0ABW5KJM5</accession>
<feature type="transmembrane region" description="Helical" evidence="12">
    <location>
        <begin position="173"/>
        <end position="199"/>
    </location>
</feature>
<keyword evidence="6" id="KW-0560">Oxidoreductase</keyword>
<dbReference type="PANTHER" id="PTHR35457">
    <property type="entry name" value="HEME A SYNTHASE"/>
    <property type="match status" value="1"/>
</dbReference>
<feature type="transmembrane region" description="Helical" evidence="12">
    <location>
        <begin position="318"/>
        <end position="338"/>
    </location>
</feature>
<keyword evidence="9 12" id="KW-0472">Membrane</keyword>
<keyword evidence="10" id="KW-1015">Disulfide bond</keyword>
<dbReference type="PANTHER" id="PTHR35457:SF1">
    <property type="entry name" value="HEME A SYNTHASE"/>
    <property type="match status" value="1"/>
</dbReference>
<evidence type="ECO:0000313" key="14">
    <source>
        <dbReference type="Proteomes" id="UP001597545"/>
    </source>
</evidence>
<evidence type="ECO:0000256" key="8">
    <source>
        <dbReference type="ARBA" id="ARBA00023133"/>
    </source>
</evidence>
<gene>
    <name evidence="13" type="ORF">ACFSR5_10510</name>
</gene>